<evidence type="ECO:0000313" key="2">
    <source>
        <dbReference type="EMBL" id="SVB26564.1"/>
    </source>
</evidence>
<reference evidence="2" key="1">
    <citation type="submission" date="2018-05" db="EMBL/GenBank/DDBJ databases">
        <authorList>
            <person name="Lanie J.A."/>
            <person name="Ng W.-L."/>
            <person name="Kazmierczak K.M."/>
            <person name="Andrzejewski T.M."/>
            <person name="Davidsen T.M."/>
            <person name="Wayne K.J."/>
            <person name="Tettelin H."/>
            <person name="Glass J.I."/>
            <person name="Rusch D."/>
            <person name="Podicherti R."/>
            <person name="Tsui H.-C.T."/>
            <person name="Winkler M.E."/>
        </authorList>
    </citation>
    <scope>NUCLEOTIDE SEQUENCE</scope>
</reference>
<name>A0A382CL52_9ZZZZ</name>
<dbReference type="Gene3D" id="2.60.120.10">
    <property type="entry name" value="Jelly Rolls"/>
    <property type="match status" value="1"/>
</dbReference>
<dbReference type="EMBL" id="UINC01034943">
    <property type="protein sequence ID" value="SVB26564.1"/>
    <property type="molecule type" value="Genomic_DNA"/>
</dbReference>
<dbReference type="InterPro" id="IPR011051">
    <property type="entry name" value="RmlC_Cupin_sf"/>
</dbReference>
<organism evidence="2">
    <name type="scientific">marine metagenome</name>
    <dbReference type="NCBI Taxonomy" id="408172"/>
    <lineage>
        <taxon>unclassified sequences</taxon>
        <taxon>metagenomes</taxon>
        <taxon>ecological metagenomes</taxon>
    </lineage>
</organism>
<dbReference type="Pfam" id="PF07883">
    <property type="entry name" value="Cupin_2"/>
    <property type="match status" value="1"/>
</dbReference>
<evidence type="ECO:0000259" key="1">
    <source>
        <dbReference type="Pfam" id="PF07883"/>
    </source>
</evidence>
<dbReference type="InterPro" id="IPR013096">
    <property type="entry name" value="Cupin_2"/>
</dbReference>
<protein>
    <recommendedName>
        <fullName evidence="1">Cupin type-2 domain-containing protein</fullName>
    </recommendedName>
</protein>
<feature type="domain" description="Cupin type-2" evidence="1">
    <location>
        <begin position="18"/>
        <end position="89"/>
    </location>
</feature>
<sequence length="92" mass="10522">MDATSTIFEDNDRVRITEWRFAPGEETGWHIHDQDYTVIPIMTGTLTIIDRDGVETLNDISMGVPYFRYSGAEHNVINRSSSDVAFIEIEIK</sequence>
<accession>A0A382CL52</accession>
<dbReference type="InterPro" id="IPR014710">
    <property type="entry name" value="RmlC-like_jellyroll"/>
</dbReference>
<proteinExistence type="predicted"/>
<gene>
    <name evidence="2" type="ORF">METZ01_LOCUS179418</name>
</gene>
<dbReference type="CDD" id="cd06982">
    <property type="entry name" value="cupin_BauB-like"/>
    <property type="match status" value="1"/>
</dbReference>
<dbReference type="SUPFAM" id="SSF51182">
    <property type="entry name" value="RmlC-like cupins"/>
    <property type="match status" value="1"/>
</dbReference>
<dbReference type="AlphaFoldDB" id="A0A382CL52"/>